<dbReference type="EMBL" id="JAYWLU010000009">
    <property type="protein sequence ID" value="MEX3594896.1"/>
    <property type="molecule type" value="Genomic_DNA"/>
</dbReference>
<keyword evidence="7" id="KW-0808">Transferase</keyword>
<dbReference type="Gene3D" id="2.40.340.10">
    <property type="entry name" value="MoeA, C-terminal, domain IV"/>
    <property type="match status" value="1"/>
</dbReference>
<dbReference type="PANTHER" id="PTHR10192">
    <property type="entry name" value="MOLYBDOPTERIN BIOSYNTHESIS PROTEIN"/>
    <property type="match status" value="1"/>
</dbReference>
<organism evidence="9 10">
    <name type="scientific">Kocuria carniphila</name>
    <dbReference type="NCBI Taxonomy" id="262208"/>
    <lineage>
        <taxon>Bacteria</taxon>
        <taxon>Bacillati</taxon>
        <taxon>Actinomycetota</taxon>
        <taxon>Actinomycetes</taxon>
        <taxon>Micrococcales</taxon>
        <taxon>Micrococcaceae</taxon>
        <taxon>Kocuria</taxon>
    </lineage>
</organism>
<evidence type="ECO:0000256" key="6">
    <source>
        <dbReference type="ARBA" id="ARBA00047317"/>
    </source>
</evidence>
<dbReference type="Gene3D" id="3.40.980.10">
    <property type="entry name" value="MoaB/Mog-like domain"/>
    <property type="match status" value="1"/>
</dbReference>
<dbReference type="RefSeq" id="WP_095796556.1">
    <property type="nucleotide sequence ID" value="NZ_JAYWLU010000009.1"/>
</dbReference>
<proteinExistence type="inferred from homology"/>
<evidence type="ECO:0000313" key="9">
    <source>
        <dbReference type="EMBL" id="MEX3594896.1"/>
    </source>
</evidence>
<dbReference type="InterPro" id="IPR036425">
    <property type="entry name" value="MoaB/Mog-like_dom_sf"/>
</dbReference>
<dbReference type="SUPFAM" id="SSF63882">
    <property type="entry name" value="MoeA N-terminal region -like"/>
    <property type="match status" value="1"/>
</dbReference>
<accession>A0ABV3V2H4</accession>
<reference evidence="9 10" key="1">
    <citation type="journal article" date="2024" name="Fungal Genet. Biol.">
        <title>The porcine skin microbiome exhibits broad fungal antagonism.</title>
        <authorList>
            <person name="De La Cruz K.F."/>
            <person name="Townsend E.C."/>
            <person name="Alex Cheong J.Z."/>
            <person name="Salamzade R."/>
            <person name="Liu A."/>
            <person name="Sandstrom S."/>
            <person name="Davila E."/>
            <person name="Huang L."/>
            <person name="Xu K.H."/>
            <person name="Wu S.Y."/>
            <person name="Meudt J.J."/>
            <person name="Shanmuganayagam D."/>
            <person name="Gibson A.L.F."/>
            <person name="Kalan L.R."/>
        </authorList>
    </citation>
    <scope>NUCLEOTIDE SEQUENCE [LARGE SCALE GENOMIC DNA]</scope>
    <source>
        <strain evidence="9 10">LK2625</strain>
    </source>
</reference>
<dbReference type="SUPFAM" id="SSF53218">
    <property type="entry name" value="Molybdenum cofactor biosynthesis proteins"/>
    <property type="match status" value="1"/>
</dbReference>
<evidence type="ECO:0000313" key="10">
    <source>
        <dbReference type="Proteomes" id="UP001558481"/>
    </source>
</evidence>
<dbReference type="NCBIfam" id="NF045515">
    <property type="entry name" value="Glp_gephyrin"/>
    <property type="match status" value="1"/>
</dbReference>
<dbReference type="PANTHER" id="PTHR10192:SF5">
    <property type="entry name" value="GEPHYRIN"/>
    <property type="match status" value="1"/>
</dbReference>
<keyword evidence="10" id="KW-1185">Reference proteome</keyword>
<comment type="caution">
    <text evidence="9">The sequence shown here is derived from an EMBL/GenBank/DDBJ whole genome shotgun (WGS) entry which is preliminary data.</text>
</comment>
<evidence type="ECO:0000259" key="8">
    <source>
        <dbReference type="SMART" id="SM00852"/>
    </source>
</evidence>
<dbReference type="Gene3D" id="3.90.105.10">
    <property type="entry name" value="Molybdopterin biosynthesis moea protein, domain 2"/>
    <property type="match status" value="1"/>
</dbReference>
<dbReference type="EC" id="2.10.1.1" evidence="7"/>
<dbReference type="NCBIfam" id="TIGR00177">
    <property type="entry name" value="molyb_syn"/>
    <property type="match status" value="1"/>
</dbReference>
<dbReference type="Pfam" id="PF00994">
    <property type="entry name" value="MoCF_biosynth"/>
    <property type="match status" value="1"/>
</dbReference>
<dbReference type="SMART" id="SM00852">
    <property type="entry name" value="MoCF_biosynth"/>
    <property type="match status" value="1"/>
</dbReference>
<evidence type="ECO:0000256" key="1">
    <source>
        <dbReference type="ARBA" id="ARBA00002901"/>
    </source>
</evidence>
<evidence type="ECO:0000256" key="3">
    <source>
        <dbReference type="ARBA" id="ARBA00010763"/>
    </source>
</evidence>
<comment type="cofactor">
    <cofactor evidence="7">
        <name>Mg(2+)</name>
        <dbReference type="ChEBI" id="CHEBI:18420"/>
    </cofactor>
</comment>
<comment type="catalytic activity">
    <reaction evidence="6">
        <text>adenylyl-molybdopterin + molybdate = Mo-molybdopterin + AMP + H(+)</text>
        <dbReference type="Rhea" id="RHEA:35047"/>
        <dbReference type="ChEBI" id="CHEBI:15378"/>
        <dbReference type="ChEBI" id="CHEBI:36264"/>
        <dbReference type="ChEBI" id="CHEBI:62727"/>
        <dbReference type="ChEBI" id="CHEBI:71302"/>
        <dbReference type="ChEBI" id="CHEBI:456215"/>
        <dbReference type="EC" id="2.10.1.1"/>
    </reaction>
</comment>
<feature type="domain" description="MoaB/Mog" evidence="8">
    <location>
        <begin position="195"/>
        <end position="334"/>
    </location>
</feature>
<dbReference type="InterPro" id="IPR001453">
    <property type="entry name" value="MoaB/Mog_dom"/>
</dbReference>
<dbReference type="InterPro" id="IPR038987">
    <property type="entry name" value="MoeA-like"/>
</dbReference>
<dbReference type="SUPFAM" id="SSF63867">
    <property type="entry name" value="MoeA C-terminal domain-like"/>
    <property type="match status" value="1"/>
</dbReference>
<gene>
    <name evidence="9" type="primary">glp</name>
    <name evidence="9" type="ORF">VVR66_09245</name>
</gene>
<keyword evidence="7" id="KW-0460">Magnesium</keyword>
<dbReference type="Proteomes" id="UP001558481">
    <property type="component" value="Unassembled WGS sequence"/>
</dbReference>
<dbReference type="InterPro" id="IPR036688">
    <property type="entry name" value="MoeA_C_domain_IV_sf"/>
</dbReference>
<keyword evidence="5 7" id="KW-0501">Molybdenum cofactor biosynthesis</keyword>
<protein>
    <recommendedName>
        <fullName evidence="7">Molybdopterin molybdenumtransferase</fullName>
        <ecNumber evidence="7">2.10.1.1</ecNumber>
    </recommendedName>
</protein>
<sequence>MSRSIDDHAAAVCDALAHGYDAAVAGLELPLARARGRVLARDLTAPISLPPFTNSQMDGFAVRSSEFRRTPDGEGNVTLPVSGTQAAGAAPSALAPGTAMAVMTGAALPAGADAVIPVERVTPSSFDTDRITVTAENAATIDPGTFVRAEGSDVERGSVALPAGTTLGPAALGACAALGLDGAATVTVRNGPAVLVVTGGDEVLAAGQPLEPGAIYDANGPLLEAWLEEAGAFSVTTLSVTDDPEEFSRRLRKAVAGAAPHLIITSGGISAGAFEVVRVTLEREAQMWFGHVAMQPGGPQGLGVYRDVPVVCLPGNPVSTWVSCEMFLRPALADVWGCCTPPRWASAVLAEPVRGLPGRTQLRRGVLETTDDAAREPVVRCVGGASSHLLMSAARANVLLRIPAGANELTSGTRVQILPVSGGAIRQETASE</sequence>
<evidence type="ECO:0000256" key="5">
    <source>
        <dbReference type="ARBA" id="ARBA00023150"/>
    </source>
</evidence>
<keyword evidence="7" id="KW-0479">Metal-binding</keyword>
<comment type="similarity">
    <text evidence="3 7">Belongs to the MoeA family.</text>
</comment>
<dbReference type="Pfam" id="PF03453">
    <property type="entry name" value="MoeA_N"/>
    <property type="match status" value="1"/>
</dbReference>
<dbReference type="InterPro" id="IPR036135">
    <property type="entry name" value="MoeA_linker/N_sf"/>
</dbReference>
<evidence type="ECO:0000256" key="4">
    <source>
        <dbReference type="ARBA" id="ARBA00022505"/>
    </source>
</evidence>
<name>A0ABV3V2H4_9MICC</name>
<dbReference type="CDD" id="cd00887">
    <property type="entry name" value="MoeA"/>
    <property type="match status" value="1"/>
</dbReference>
<evidence type="ECO:0000256" key="2">
    <source>
        <dbReference type="ARBA" id="ARBA00005046"/>
    </source>
</evidence>
<evidence type="ECO:0000256" key="7">
    <source>
        <dbReference type="RuleBase" id="RU365090"/>
    </source>
</evidence>
<keyword evidence="4 7" id="KW-0500">Molybdenum</keyword>
<dbReference type="Gene3D" id="2.170.190.11">
    <property type="entry name" value="Molybdopterin biosynthesis moea protein, domain 3"/>
    <property type="match status" value="1"/>
</dbReference>
<dbReference type="Pfam" id="PF03454">
    <property type="entry name" value="MoeA_C"/>
    <property type="match status" value="1"/>
</dbReference>
<comment type="function">
    <text evidence="1 7">Catalyzes the insertion of molybdate into adenylated molybdopterin with the concomitant release of AMP.</text>
</comment>
<comment type="pathway">
    <text evidence="2 7">Cofactor biosynthesis; molybdopterin biosynthesis.</text>
</comment>
<dbReference type="InterPro" id="IPR005111">
    <property type="entry name" value="MoeA_C_domain_IV"/>
</dbReference>
<dbReference type="InterPro" id="IPR005110">
    <property type="entry name" value="MoeA_linker/N"/>
</dbReference>